<accession>A0AAQ1UGF9</accession>
<evidence type="ECO:0000313" key="2">
    <source>
        <dbReference type="Proteomes" id="UP000255283"/>
    </source>
</evidence>
<reference evidence="1 2" key="1">
    <citation type="submission" date="2018-06" db="EMBL/GenBank/DDBJ databases">
        <authorList>
            <consortium name="Pathogen Informatics"/>
            <person name="Doyle S."/>
        </authorList>
    </citation>
    <scope>NUCLEOTIDE SEQUENCE [LARGE SCALE GENOMIC DNA]</scope>
    <source>
        <strain evidence="1 2">NCTC13063</strain>
    </source>
</reference>
<comment type="caution">
    <text evidence="1">The sequence shown here is derived from an EMBL/GenBank/DDBJ whole genome shotgun (WGS) entry which is preliminary data.</text>
</comment>
<dbReference type="InterPro" id="IPR038056">
    <property type="entry name" value="YjbR-like_sf"/>
</dbReference>
<evidence type="ECO:0000313" key="1">
    <source>
        <dbReference type="EMBL" id="SUB79546.1"/>
    </source>
</evidence>
<dbReference type="InterPro" id="IPR007351">
    <property type="entry name" value="YjbR"/>
</dbReference>
<dbReference type="SUPFAM" id="SSF142906">
    <property type="entry name" value="YjbR-like"/>
    <property type="match status" value="1"/>
</dbReference>
<dbReference type="Gene3D" id="3.90.1150.30">
    <property type="match status" value="1"/>
</dbReference>
<proteinExistence type="predicted"/>
<dbReference type="InterPro" id="IPR058532">
    <property type="entry name" value="YjbR/MT2646/Rv2570-like"/>
</dbReference>
<gene>
    <name evidence="1" type="primary">yjbR</name>
    <name evidence="1" type="ORF">NCTC13063_00813</name>
</gene>
<dbReference type="EMBL" id="UGTJ01000001">
    <property type="protein sequence ID" value="SUB79546.1"/>
    <property type="molecule type" value="Genomic_DNA"/>
</dbReference>
<dbReference type="Pfam" id="PF04237">
    <property type="entry name" value="YjbR"/>
    <property type="match status" value="1"/>
</dbReference>
<organism evidence="1 2">
    <name type="scientific">Segatella buccae</name>
    <dbReference type="NCBI Taxonomy" id="28126"/>
    <lineage>
        <taxon>Bacteria</taxon>
        <taxon>Pseudomonadati</taxon>
        <taxon>Bacteroidota</taxon>
        <taxon>Bacteroidia</taxon>
        <taxon>Bacteroidales</taxon>
        <taxon>Prevotellaceae</taxon>
        <taxon>Segatella</taxon>
    </lineage>
</organism>
<name>A0AAQ1UGF9_9BACT</name>
<dbReference type="PANTHER" id="PTHR35145">
    <property type="entry name" value="CYTOPLASMIC PROTEIN-RELATED"/>
    <property type="match status" value="1"/>
</dbReference>
<dbReference type="AlphaFoldDB" id="A0AAQ1UGF9"/>
<sequence length="127" mass="15106">MFYEPTVKMNIEEVREYAIALPGVEEDMPYGPDWLIFRIEGKIFLHIRLEAPEPVCAVKLDPDEGEELREHYDGIRPAYHLNKTHWNDLYLEMLDDRLVKTLIEKSYMIVRSRLPKRLRGKYEQVDG</sequence>
<protein>
    <submittedName>
        <fullName evidence="1">Uncharacterized protein conserved in bacteria</fullName>
    </submittedName>
</protein>
<dbReference type="Proteomes" id="UP000255283">
    <property type="component" value="Unassembled WGS sequence"/>
</dbReference>
<dbReference type="PANTHER" id="PTHR35145:SF1">
    <property type="entry name" value="CYTOPLASMIC PROTEIN"/>
    <property type="match status" value="1"/>
</dbReference>